<name>A0A8S5NSS0_9CAUD</name>
<sequence>MHILYFFHSLTVFGKNKVTYNLYSDKTYMLLQ</sequence>
<protein>
    <submittedName>
        <fullName evidence="1">Uncharacterized protein</fullName>
    </submittedName>
</protein>
<organism evidence="1">
    <name type="scientific">Podoviridae sp. ctrTt13</name>
    <dbReference type="NCBI Taxonomy" id="2825279"/>
    <lineage>
        <taxon>Viruses</taxon>
        <taxon>Duplodnaviria</taxon>
        <taxon>Heunggongvirae</taxon>
        <taxon>Uroviricota</taxon>
        <taxon>Caudoviricetes</taxon>
    </lineage>
</organism>
<dbReference type="EMBL" id="BK015247">
    <property type="protein sequence ID" value="DAD97737.1"/>
    <property type="molecule type" value="Genomic_DNA"/>
</dbReference>
<evidence type="ECO:0000313" key="1">
    <source>
        <dbReference type="EMBL" id="DAD97737.1"/>
    </source>
</evidence>
<proteinExistence type="predicted"/>
<reference evidence="1" key="1">
    <citation type="journal article" date="2021" name="Proc. Natl. Acad. Sci. U.S.A.">
        <title>A Catalog of Tens of Thousands of Viruses from Human Metagenomes Reveals Hidden Associations with Chronic Diseases.</title>
        <authorList>
            <person name="Tisza M.J."/>
            <person name="Buck C.B."/>
        </authorList>
    </citation>
    <scope>NUCLEOTIDE SEQUENCE</scope>
    <source>
        <strain evidence="1">CtrTt13</strain>
    </source>
</reference>
<accession>A0A8S5NSS0</accession>